<accession>A0AAW1PFR2</accession>
<dbReference type="InterPro" id="IPR013078">
    <property type="entry name" value="His_Pase_superF_clade-1"/>
</dbReference>
<protein>
    <recommendedName>
        <fullName evidence="4">Phosphoglycerate mutase</fullName>
    </recommendedName>
</protein>
<dbReference type="SUPFAM" id="SSF53254">
    <property type="entry name" value="Phosphoglycerate mutase-like"/>
    <property type="match status" value="1"/>
</dbReference>
<dbReference type="InterPro" id="IPR029033">
    <property type="entry name" value="His_PPase_superfam"/>
</dbReference>
<evidence type="ECO:0000256" key="1">
    <source>
        <dbReference type="SAM" id="MobiDB-lite"/>
    </source>
</evidence>
<dbReference type="PANTHER" id="PTHR47623:SF1">
    <property type="entry name" value="OS09G0287300 PROTEIN"/>
    <property type="match status" value="1"/>
</dbReference>
<dbReference type="AlphaFoldDB" id="A0AAW1PFR2"/>
<evidence type="ECO:0000313" key="3">
    <source>
        <dbReference type="Proteomes" id="UP001465755"/>
    </source>
</evidence>
<sequence>MPGGLALQGGRSSRCQPTFTSSWPCHIKTLPVRGSIWRTQRCRQCVVAAHSDDAGSVKRLVMMRHADSERPLLSQDHARPITEDGREDARSVAKKLQERGWLPQLIMCSSATRTLQTLESMRDAVAALGRVEVHSRGTLFTVAALDGVTLQHLQEIVGDVVGQAQVACLMCMGHNKGWEEVVSILAGRQIKLGTSHAALLEGRAPSWEDAFGPGTKWRLVDLITPEVQQQGNRAPNGGSDPPANPLPLPS</sequence>
<dbReference type="EMBL" id="JALJOQ010000030">
    <property type="protein sequence ID" value="KAK9807412.1"/>
    <property type="molecule type" value="Genomic_DNA"/>
</dbReference>
<reference evidence="2 3" key="1">
    <citation type="journal article" date="2024" name="Nat. Commun.">
        <title>Phylogenomics reveals the evolutionary origins of lichenization in chlorophyte algae.</title>
        <authorList>
            <person name="Puginier C."/>
            <person name="Libourel C."/>
            <person name="Otte J."/>
            <person name="Skaloud P."/>
            <person name="Haon M."/>
            <person name="Grisel S."/>
            <person name="Petersen M."/>
            <person name="Berrin J.G."/>
            <person name="Delaux P.M."/>
            <person name="Dal Grande F."/>
            <person name="Keller J."/>
        </authorList>
    </citation>
    <scope>NUCLEOTIDE SEQUENCE [LARGE SCALE GENOMIC DNA]</scope>
    <source>
        <strain evidence="2 3">SAG 2036</strain>
    </source>
</reference>
<comment type="caution">
    <text evidence="2">The sequence shown here is derived from an EMBL/GenBank/DDBJ whole genome shotgun (WGS) entry which is preliminary data.</text>
</comment>
<organism evidence="2 3">
    <name type="scientific">Symbiochloris irregularis</name>
    <dbReference type="NCBI Taxonomy" id="706552"/>
    <lineage>
        <taxon>Eukaryota</taxon>
        <taxon>Viridiplantae</taxon>
        <taxon>Chlorophyta</taxon>
        <taxon>core chlorophytes</taxon>
        <taxon>Trebouxiophyceae</taxon>
        <taxon>Trebouxiales</taxon>
        <taxon>Trebouxiaceae</taxon>
        <taxon>Symbiochloris</taxon>
    </lineage>
</organism>
<dbReference type="CDD" id="cd07067">
    <property type="entry name" value="HP_PGM_like"/>
    <property type="match status" value="1"/>
</dbReference>
<dbReference type="Proteomes" id="UP001465755">
    <property type="component" value="Unassembled WGS sequence"/>
</dbReference>
<gene>
    <name evidence="2" type="ORF">WJX73_002047</name>
</gene>
<dbReference type="PANTHER" id="PTHR47623">
    <property type="entry name" value="OS09G0287300 PROTEIN"/>
    <property type="match status" value="1"/>
</dbReference>
<dbReference type="Pfam" id="PF00300">
    <property type="entry name" value="His_Phos_1"/>
    <property type="match status" value="1"/>
</dbReference>
<evidence type="ECO:0008006" key="4">
    <source>
        <dbReference type="Google" id="ProtNLM"/>
    </source>
</evidence>
<evidence type="ECO:0000313" key="2">
    <source>
        <dbReference type="EMBL" id="KAK9807412.1"/>
    </source>
</evidence>
<proteinExistence type="predicted"/>
<feature type="region of interest" description="Disordered" evidence="1">
    <location>
        <begin position="228"/>
        <end position="250"/>
    </location>
</feature>
<dbReference type="SMART" id="SM00855">
    <property type="entry name" value="PGAM"/>
    <property type="match status" value="1"/>
</dbReference>
<dbReference type="Gene3D" id="3.40.50.1240">
    <property type="entry name" value="Phosphoglycerate mutase-like"/>
    <property type="match status" value="1"/>
</dbReference>
<name>A0AAW1PFR2_9CHLO</name>
<keyword evidence="3" id="KW-1185">Reference proteome</keyword>